<sequence>MALSSAVFAAIYLAAGVYAETVDQGTLLYTFSSGTDIENAVLRPNGQILMVSLTENVVYNLDPFAATPSPVVVATMPGVDSVQGITSIGDDKYAVTAGIRGDIYINETIFTIDLTQASNNGTATPETILVVPEAENFNGLVSLPTEPNVLLVADSVLGLIWRIDLEAKTAVEAISDDLMALTTDSPTGVDLGIDGLKLYTDKATNQLYVYFTNVSKLLLARVPILNNGSAATGPSEIVANQTGIDNWDDMAIAQNSSLIFGAMNPSYVQMLNITSGDAIIVANMTTTSGPTSVVLADDGIHGYSFTRDGKVYEVTLPDYA</sequence>
<dbReference type="InParanoid" id="A0A2T3A0E4"/>
<feature type="signal peptide" evidence="1">
    <location>
        <begin position="1"/>
        <end position="19"/>
    </location>
</feature>
<keyword evidence="1" id="KW-0732">Signal</keyword>
<dbReference type="InterPro" id="IPR052998">
    <property type="entry name" value="Hetero-Diels-Alderase-like"/>
</dbReference>
<dbReference type="EMBL" id="KZ678527">
    <property type="protein sequence ID" value="PSR80531.1"/>
    <property type="molecule type" value="Genomic_DNA"/>
</dbReference>
<organism evidence="2 3">
    <name type="scientific">Coniella lustricola</name>
    <dbReference type="NCBI Taxonomy" id="2025994"/>
    <lineage>
        <taxon>Eukaryota</taxon>
        <taxon>Fungi</taxon>
        <taxon>Dikarya</taxon>
        <taxon>Ascomycota</taxon>
        <taxon>Pezizomycotina</taxon>
        <taxon>Sordariomycetes</taxon>
        <taxon>Sordariomycetidae</taxon>
        <taxon>Diaporthales</taxon>
        <taxon>Schizoparmaceae</taxon>
        <taxon>Coniella</taxon>
    </lineage>
</organism>
<reference evidence="2 3" key="1">
    <citation type="journal article" date="2018" name="Mycol. Prog.">
        <title>Coniella lustricola, a new species from submerged detritus.</title>
        <authorList>
            <person name="Raudabaugh D.B."/>
            <person name="Iturriaga T."/>
            <person name="Carver A."/>
            <person name="Mondo S."/>
            <person name="Pangilinan J."/>
            <person name="Lipzen A."/>
            <person name="He G."/>
            <person name="Amirebrahimi M."/>
            <person name="Grigoriev I.V."/>
            <person name="Miller A.N."/>
        </authorList>
    </citation>
    <scope>NUCLEOTIDE SEQUENCE [LARGE SCALE GENOMIC DNA]</scope>
    <source>
        <strain evidence="2 3">B22-T-1</strain>
    </source>
</reference>
<proteinExistence type="predicted"/>
<dbReference type="Gene3D" id="2.120.10.30">
    <property type="entry name" value="TolB, C-terminal domain"/>
    <property type="match status" value="1"/>
</dbReference>
<dbReference type="Proteomes" id="UP000241462">
    <property type="component" value="Unassembled WGS sequence"/>
</dbReference>
<dbReference type="SUPFAM" id="SSF63829">
    <property type="entry name" value="Calcium-dependent phosphotriesterase"/>
    <property type="match status" value="1"/>
</dbReference>
<evidence type="ECO:0000256" key="1">
    <source>
        <dbReference type="SAM" id="SignalP"/>
    </source>
</evidence>
<dbReference type="InterPro" id="IPR011042">
    <property type="entry name" value="6-blade_b-propeller_TolB-like"/>
</dbReference>
<evidence type="ECO:0000313" key="2">
    <source>
        <dbReference type="EMBL" id="PSR80531.1"/>
    </source>
</evidence>
<protein>
    <submittedName>
        <fullName evidence="2">Uncharacterized protein</fullName>
    </submittedName>
</protein>
<keyword evidence="3" id="KW-1185">Reference proteome</keyword>
<dbReference type="PANTHER" id="PTHR42060:SF1">
    <property type="entry name" value="NHL REPEAT-CONTAINING PROTEIN"/>
    <property type="match status" value="1"/>
</dbReference>
<dbReference type="OrthoDB" id="9977941at2759"/>
<accession>A0A2T3A0E4</accession>
<dbReference type="PANTHER" id="PTHR42060">
    <property type="entry name" value="NHL REPEAT-CONTAINING PROTEIN-RELATED"/>
    <property type="match status" value="1"/>
</dbReference>
<evidence type="ECO:0000313" key="3">
    <source>
        <dbReference type="Proteomes" id="UP000241462"/>
    </source>
</evidence>
<name>A0A2T3A0E4_9PEZI</name>
<feature type="chain" id="PRO_5015693673" evidence="1">
    <location>
        <begin position="20"/>
        <end position="320"/>
    </location>
</feature>
<gene>
    <name evidence="2" type="ORF">BD289DRAFT_440587</name>
</gene>
<dbReference type="STRING" id="2025994.A0A2T3A0E4"/>
<dbReference type="AlphaFoldDB" id="A0A2T3A0E4"/>